<organism evidence="2 3">
    <name type="scientific">Blastopirellula marina</name>
    <dbReference type="NCBI Taxonomy" id="124"/>
    <lineage>
        <taxon>Bacteria</taxon>
        <taxon>Pseudomonadati</taxon>
        <taxon>Planctomycetota</taxon>
        <taxon>Planctomycetia</taxon>
        <taxon>Pirellulales</taxon>
        <taxon>Pirellulaceae</taxon>
        <taxon>Blastopirellula</taxon>
    </lineage>
</organism>
<feature type="transmembrane region" description="Helical" evidence="1">
    <location>
        <begin position="54"/>
        <end position="76"/>
    </location>
</feature>
<dbReference type="AlphaFoldDB" id="A0A2S8F9K5"/>
<feature type="transmembrane region" description="Helical" evidence="1">
    <location>
        <begin position="108"/>
        <end position="128"/>
    </location>
</feature>
<evidence type="ECO:0000313" key="2">
    <source>
        <dbReference type="EMBL" id="PQO28614.1"/>
    </source>
</evidence>
<accession>A0A2S8F9K5</accession>
<dbReference type="RefSeq" id="WP_105333281.1">
    <property type="nucleotide sequence ID" value="NZ_PUHY01000016.1"/>
</dbReference>
<gene>
    <name evidence="2" type="ORF">C5Y83_28860</name>
</gene>
<comment type="caution">
    <text evidence="2">The sequence shown here is derived from an EMBL/GenBank/DDBJ whole genome shotgun (WGS) entry which is preliminary data.</text>
</comment>
<name>A0A2S8F9K5_9BACT</name>
<keyword evidence="1" id="KW-1133">Transmembrane helix</keyword>
<dbReference type="OrthoDB" id="287528at2"/>
<feature type="transmembrane region" description="Helical" evidence="1">
    <location>
        <begin position="83"/>
        <end position="102"/>
    </location>
</feature>
<dbReference type="EMBL" id="PUHY01000016">
    <property type="protein sequence ID" value="PQO28614.1"/>
    <property type="molecule type" value="Genomic_DNA"/>
</dbReference>
<reference evidence="2 3" key="1">
    <citation type="submission" date="2018-02" db="EMBL/GenBank/DDBJ databases">
        <title>Comparative genomes isolates from brazilian mangrove.</title>
        <authorList>
            <person name="Araujo J.E."/>
            <person name="Taketani R.G."/>
            <person name="Silva M.C.P."/>
            <person name="Loureco M.V."/>
            <person name="Andreote F.D."/>
        </authorList>
    </citation>
    <scope>NUCLEOTIDE SEQUENCE [LARGE SCALE GENOMIC DNA]</scope>
    <source>
        <strain evidence="2 3">Hex-1 MGV</strain>
    </source>
</reference>
<sequence>MIKVLRTIGALFASLVTVFVLLIAVEGFSAVVHPFPEGMDMHSQEEMCAHVANYPQWVLAVVVPMWGAIALVGTWLAQWIGNWISSTIVGVLLLLAVAFNVSMLPYPIWFKVIILLVVPAASVLGGWLGRGKARVKSEADVIPTESR</sequence>
<keyword evidence="1" id="KW-0812">Transmembrane</keyword>
<dbReference type="Proteomes" id="UP000238322">
    <property type="component" value="Unassembled WGS sequence"/>
</dbReference>
<keyword evidence="1" id="KW-0472">Membrane</keyword>
<evidence type="ECO:0000256" key="1">
    <source>
        <dbReference type="SAM" id="Phobius"/>
    </source>
</evidence>
<protein>
    <submittedName>
        <fullName evidence="2">Uncharacterized protein</fullName>
    </submittedName>
</protein>
<proteinExistence type="predicted"/>
<evidence type="ECO:0000313" key="3">
    <source>
        <dbReference type="Proteomes" id="UP000238322"/>
    </source>
</evidence>